<dbReference type="CDD" id="cd03221">
    <property type="entry name" value="ABCF_EF-3"/>
    <property type="match status" value="2"/>
</dbReference>
<evidence type="ECO:0000313" key="6">
    <source>
        <dbReference type="Proteomes" id="UP001597237"/>
    </source>
</evidence>
<dbReference type="InterPro" id="IPR017871">
    <property type="entry name" value="ABC_transporter-like_CS"/>
</dbReference>
<evidence type="ECO:0000256" key="2">
    <source>
        <dbReference type="ARBA" id="ARBA00022741"/>
    </source>
</evidence>
<dbReference type="InterPro" id="IPR003593">
    <property type="entry name" value="AAA+_ATPase"/>
</dbReference>
<evidence type="ECO:0000256" key="1">
    <source>
        <dbReference type="ARBA" id="ARBA00022737"/>
    </source>
</evidence>
<dbReference type="Gene3D" id="3.40.50.300">
    <property type="entry name" value="P-loop containing nucleotide triphosphate hydrolases"/>
    <property type="match status" value="2"/>
</dbReference>
<gene>
    <name evidence="5" type="ORF">ACFSC0_19655</name>
</gene>
<keyword evidence="6" id="KW-1185">Reference proteome</keyword>
<comment type="caution">
    <text evidence="5">The sequence shown here is derived from an EMBL/GenBank/DDBJ whole genome shotgun (WGS) entry which is preliminary data.</text>
</comment>
<accession>A0ABW4N6Q0</accession>
<dbReference type="PANTHER" id="PTHR19211:SF14">
    <property type="entry name" value="ATP-BINDING CASSETTE SUB-FAMILY F MEMBER 1"/>
    <property type="match status" value="1"/>
</dbReference>
<feature type="domain" description="ABC transporter" evidence="4">
    <location>
        <begin position="291"/>
        <end position="505"/>
    </location>
</feature>
<evidence type="ECO:0000313" key="5">
    <source>
        <dbReference type="EMBL" id="MFD1785621.1"/>
    </source>
</evidence>
<keyword evidence="3 5" id="KW-0067">ATP-binding</keyword>
<evidence type="ECO:0000256" key="3">
    <source>
        <dbReference type="ARBA" id="ARBA00022840"/>
    </source>
</evidence>
<dbReference type="PROSITE" id="PS50893">
    <property type="entry name" value="ABC_TRANSPORTER_2"/>
    <property type="match status" value="2"/>
</dbReference>
<name>A0ABW4N6Q0_9CAUL</name>
<dbReference type="InterPro" id="IPR027417">
    <property type="entry name" value="P-loop_NTPase"/>
</dbReference>
<protein>
    <submittedName>
        <fullName evidence="5">ABC-F family ATP-binding cassette domain-containing protein</fullName>
    </submittedName>
</protein>
<dbReference type="PROSITE" id="PS00211">
    <property type="entry name" value="ABC_TRANSPORTER_1"/>
    <property type="match status" value="1"/>
</dbReference>
<dbReference type="EMBL" id="JBHUEY010000012">
    <property type="protein sequence ID" value="MFD1785621.1"/>
    <property type="molecule type" value="Genomic_DNA"/>
</dbReference>
<dbReference type="Proteomes" id="UP001597237">
    <property type="component" value="Unassembled WGS sequence"/>
</dbReference>
<dbReference type="Pfam" id="PF00005">
    <property type="entry name" value="ABC_tran"/>
    <property type="match status" value="2"/>
</dbReference>
<dbReference type="GO" id="GO:0005524">
    <property type="term" value="F:ATP binding"/>
    <property type="evidence" value="ECO:0007669"/>
    <property type="project" value="UniProtKB-KW"/>
</dbReference>
<dbReference type="PANTHER" id="PTHR19211">
    <property type="entry name" value="ATP-BINDING TRANSPORT PROTEIN-RELATED"/>
    <property type="match status" value="1"/>
</dbReference>
<keyword evidence="1" id="KW-0677">Repeat</keyword>
<reference evidence="6" key="1">
    <citation type="journal article" date="2019" name="Int. J. Syst. Evol. Microbiol.">
        <title>The Global Catalogue of Microorganisms (GCM) 10K type strain sequencing project: providing services to taxonomists for standard genome sequencing and annotation.</title>
        <authorList>
            <consortium name="The Broad Institute Genomics Platform"/>
            <consortium name="The Broad Institute Genome Sequencing Center for Infectious Disease"/>
            <person name="Wu L."/>
            <person name="Ma J."/>
        </authorList>
    </citation>
    <scope>NUCLEOTIDE SEQUENCE [LARGE SCALE GENOMIC DNA]</scope>
    <source>
        <strain evidence="6">DFY28</strain>
    </source>
</reference>
<dbReference type="SMART" id="SM00382">
    <property type="entry name" value="AAA"/>
    <property type="match status" value="2"/>
</dbReference>
<dbReference type="SUPFAM" id="SSF52540">
    <property type="entry name" value="P-loop containing nucleoside triphosphate hydrolases"/>
    <property type="match status" value="2"/>
</dbReference>
<dbReference type="InterPro" id="IPR003439">
    <property type="entry name" value="ABC_transporter-like_ATP-bd"/>
</dbReference>
<dbReference type="InterPro" id="IPR050611">
    <property type="entry name" value="ABCF"/>
</dbReference>
<proteinExistence type="predicted"/>
<sequence>MINLQNLGVTLREPLFSNLNLVLGAGDRIGLVAANGAGKSTLLRCIAGAHDPTEGAVTRARSVRVGHVEQEPPPGLLQASLYDAVRDELPEADSWRAALVLDELGAPADLRERPLAQLSGGWRRLAMLARTWVGDPDVLLLDEPTNHLDLSKILTLEAWLKALPKEIAVVVASHDRSFLDATTNRTLFLRPEQSQLYALPYSPARAELEQTDAALARRFERDIKTAQQLRRQAAKLHNIGVNSGSDLLTQKTKQLKQRADRLELAARPAHEERTSGAIRLEHRTSHAKVLMSFDDAQVQTPDGVPLFRTGKLFIRQGDRIVLLGANGAGKTCLLRLAKSAIDGETPNAAVKATPSLVLGYGDQGLAELAGDETPVGAITRPFDVGDQRARALLAGAGVGILAQEKPIRLLSGGQKARLSMLVLRLARPNFYLLDEPTNHLDIEGQEALAAELMREEASCLVVSHDRSFVRAVGTRFWIIEGRRLVEADRPDDVFASAATGGAGPA</sequence>
<organism evidence="5 6">
    <name type="scientific">Phenylobacterium terrae</name>
    <dbReference type="NCBI Taxonomy" id="2665495"/>
    <lineage>
        <taxon>Bacteria</taxon>
        <taxon>Pseudomonadati</taxon>
        <taxon>Pseudomonadota</taxon>
        <taxon>Alphaproteobacteria</taxon>
        <taxon>Caulobacterales</taxon>
        <taxon>Caulobacteraceae</taxon>
        <taxon>Phenylobacterium</taxon>
    </lineage>
</organism>
<dbReference type="RefSeq" id="WP_377281659.1">
    <property type="nucleotide sequence ID" value="NZ_JBHRSI010000004.1"/>
</dbReference>
<feature type="domain" description="ABC transporter" evidence="4">
    <location>
        <begin position="2"/>
        <end position="216"/>
    </location>
</feature>
<keyword evidence="2" id="KW-0547">Nucleotide-binding</keyword>
<evidence type="ECO:0000259" key="4">
    <source>
        <dbReference type="PROSITE" id="PS50893"/>
    </source>
</evidence>